<organism evidence="1 2">
    <name type="scientific">Desulforamulus profundi</name>
    <dbReference type="NCBI Taxonomy" id="1383067"/>
    <lineage>
        <taxon>Bacteria</taxon>
        <taxon>Bacillati</taxon>
        <taxon>Bacillota</taxon>
        <taxon>Clostridia</taxon>
        <taxon>Eubacteriales</taxon>
        <taxon>Peptococcaceae</taxon>
        <taxon>Desulforamulus</taxon>
    </lineage>
</organism>
<proteinExistence type="predicted"/>
<dbReference type="InterPro" id="IPR029063">
    <property type="entry name" value="SAM-dependent_MTases_sf"/>
</dbReference>
<dbReference type="SUPFAM" id="SSF53335">
    <property type="entry name" value="S-adenosyl-L-methionine-dependent methyltransferases"/>
    <property type="match status" value="1"/>
</dbReference>
<accession>A0A2C6M7U2</accession>
<name>A0A2C6M7U2_9FIRM</name>
<evidence type="ECO:0000313" key="1">
    <source>
        <dbReference type="EMBL" id="PHJ38307.1"/>
    </source>
</evidence>
<dbReference type="Gene3D" id="3.40.50.150">
    <property type="entry name" value="Vaccinia Virus protein VP39"/>
    <property type="match status" value="1"/>
</dbReference>
<dbReference type="Proteomes" id="UP000222564">
    <property type="component" value="Unassembled WGS sequence"/>
</dbReference>
<dbReference type="AlphaFoldDB" id="A0A2C6M7U2"/>
<evidence type="ECO:0000313" key="2">
    <source>
        <dbReference type="Proteomes" id="UP000222564"/>
    </source>
</evidence>
<gene>
    <name evidence="1" type="ORF">P378_10775</name>
</gene>
<dbReference type="OrthoDB" id="9794601at2"/>
<comment type="caution">
    <text evidence="1">The sequence shown here is derived from an EMBL/GenBank/DDBJ whole genome shotgun (WGS) entry which is preliminary data.</text>
</comment>
<reference evidence="1 2" key="1">
    <citation type="submission" date="2013-09" db="EMBL/GenBank/DDBJ databases">
        <title>Biodegradation of hydrocarbons in the deep terrestrial subsurface : characterization of a microbial consortium composed of two Desulfotomaculum species originating from a deep geological formation.</title>
        <authorList>
            <person name="Aullo T."/>
            <person name="Berlendis S."/>
            <person name="Lascourreges J.-F."/>
            <person name="Dessort D."/>
            <person name="Saint-Laurent S."/>
            <person name="Schraauwers B."/>
            <person name="Mas J."/>
            <person name="Magot M."/>
            <person name="Ranchou-Peyruse A."/>
        </authorList>
    </citation>
    <scope>NUCLEOTIDE SEQUENCE [LARGE SCALE GENOMIC DNA]</scope>
    <source>
        <strain evidence="1 2">Bs107</strain>
    </source>
</reference>
<protein>
    <submittedName>
        <fullName evidence="1">Uncharacterized protein</fullName>
    </submittedName>
</protein>
<dbReference type="EMBL" id="AWQQ01000054">
    <property type="protein sequence ID" value="PHJ38307.1"/>
    <property type="molecule type" value="Genomic_DNA"/>
</dbReference>
<keyword evidence="2" id="KW-1185">Reference proteome</keyword>
<sequence length="86" mass="9725">MKMGCQKVLFIEANPEVYKRLQEHIKGKENVLAANVTISDYNGSINLHVTSFDQSSSILPLKEHKKIYPAIQEVSQREVPCEPLTV</sequence>